<evidence type="ECO:0000256" key="3">
    <source>
        <dbReference type="PROSITE-ProRule" id="PRU00023"/>
    </source>
</evidence>
<feature type="region of interest" description="Disordered" evidence="4">
    <location>
        <begin position="1"/>
        <end position="35"/>
    </location>
</feature>
<evidence type="ECO:0000256" key="2">
    <source>
        <dbReference type="ARBA" id="ARBA00012759"/>
    </source>
</evidence>
<comment type="caution">
    <text evidence="6">The sequence shown here is derived from an EMBL/GenBank/DDBJ whole genome shotgun (WGS) entry which is preliminary data.</text>
</comment>
<proteinExistence type="predicted"/>
<name>A0ABD2KCY2_9BILA</name>
<dbReference type="InterPro" id="IPR028889">
    <property type="entry name" value="USP"/>
</dbReference>
<dbReference type="InterPro" id="IPR036770">
    <property type="entry name" value="Ankyrin_rpt-contain_sf"/>
</dbReference>
<dbReference type="EMBL" id="JBICBT010000786">
    <property type="protein sequence ID" value="KAL3100807.1"/>
    <property type="molecule type" value="Genomic_DNA"/>
</dbReference>
<dbReference type="PANTHER" id="PTHR21646">
    <property type="entry name" value="UBIQUITIN CARBOXYL-TERMINAL HYDROLASE"/>
    <property type="match status" value="1"/>
</dbReference>
<dbReference type="InterPro" id="IPR038765">
    <property type="entry name" value="Papain-like_cys_pep_sf"/>
</dbReference>
<dbReference type="SUPFAM" id="SSF54001">
    <property type="entry name" value="Cysteine proteinases"/>
    <property type="match status" value="1"/>
</dbReference>
<dbReference type="SMART" id="SM00248">
    <property type="entry name" value="ANK"/>
    <property type="match status" value="4"/>
</dbReference>
<dbReference type="PROSITE" id="PS00972">
    <property type="entry name" value="USP_1"/>
    <property type="match status" value="1"/>
</dbReference>
<feature type="repeat" description="ANK" evidence="3">
    <location>
        <begin position="129"/>
        <end position="161"/>
    </location>
</feature>
<dbReference type="InterPro" id="IPR001394">
    <property type="entry name" value="Peptidase_C19_UCH"/>
</dbReference>
<dbReference type="EC" id="3.4.19.12" evidence="2"/>
<dbReference type="PROSITE" id="PS50297">
    <property type="entry name" value="ANK_REP_REGION"/>
    <property type="match status" value="2"/>
</dbReference>
<dbReference type="Gene3D" id="1.25.40.20">
    <property type="entry name" value="Ankyrin repeat-containing domain"/>
    <property type="match status" value="1"/>
</dbReference>
<dbReference type="Pfam" id="PF12796">
    <property type="entry name" value="Ank_2"/>
    <property type="match status" value="1"/>
</dbReference>
<dbReference type="PROSITE" id="PS50235">
    <property type="entry name" value="USP_3"/>
    <property type="match status" value="1"/>
</dbReference>
<keyword evidence="7" id="KW-1185">Reference proteome</keyword>
<dbReference type="Pfam" id="PF00023">
    <property type="entry name" value="Ank"/>
    <property type="match status" value="1"/>
</dbReference>
<evidence type="ECO:0000256" key="4">
    <source>
        <dbReference type="SAM" id="MobiDB-lite"/>
    </source>
</evidence>
<comment type="catalytic activity">
    <reaction evidence="1">
        <text>Thiol-dependent hydrolysis of ester, thioester, amide, peptide and isopeptide bonds formed by the C-terminal Gly of ubiquitin (a 76-residue protein attached to proteins as an intracellular targeting signal).</text>
        <dbReference type="EC" id="3.4.19.12"/>
    </reaction>
</comment>
<evidence type="ECO:0000259" key="5">
    <source>
        <dbReference type="PROSITE" id="PS50235"/>
    </source>
</evidence>
<evidence type="ECO:0000313" key="7">
    <source>
        <dbReference type="Proteomes" id="UP001620626"/>
    </source>
</evidence>
<dbReference type="InterPro" id="IPR002110">
    <property type="entry name" value="Ankyrin_rpt"/>
</dbReference>
<feature type="compositionally biased region" description="Low complexity" evidence="4">
    <location>
        <begin position="10"/>
        <end position="35"/>
    </location>
</feature>
<feature type="repeat" description="ANK" evidence="3">
    <location>
        <begin position="162"/>
        <end position="194"/>
    </location>
</feature>
<dbReference type="GO" id="GO:0004843">
    <property type="term" value="F:cysteine-type deubiquitinase activity"/>
    <property type="evidence" value="ECO:0007669"/>
    <property type="project" value="UniProtKB-EC"/>
</dbReference>
<reference evidence="6 7" key="1">
    <citation type="submission" date="2024-10" db="EMBL/GenBank/DDBJ databases">
        <authorList>
            <person name="Kim D."/>
        </authorList>
    </citation>
    <scope>NUCLEOTIDE SEQUENCE [LARGE SCALE GENOMIC DNA]</scope>
    <source>
        <strain evidence="6">BH-2024</strain>
    </source>
</reference>
<dbReference type="InterPro" id="IPR018200">
    <property type="entry name" value="USP_CS"/>
</dbReference>
<sequence length="732" mass="81205">MGNIFHADAEPPAAAAEPPAAAAEPPAAAAEPPAAAAVDDNFATRTRHFFDLINDGDIQQLRVLIDSLDAAELNTLLRWTVDPVERVTRTGSALWSAFFRQHIDIVDLLLEKGADPNEPMIFGENDQRTNMTPLYSAVLHANLELCIVLIERGANVDLGSDFGITPLMLACDRSQTEIVTFLVENGANLDLGSDSAITPLMIACDRSQTEIVAFAIGQRTYSSSSAAASSPVPFHHRKQAKDTHQQPAQPLTDHGTGNFFLSAYATSEQRIASDSEWKKTPIGQTGLYNMGNTCFMNSALQPLFHTPGFSQLFQEKSAQRFVNGNNSFGTNGVISGSFSALIDLIWSGKFNALRPGIFLEFFARRVNTEMADRQQHDAQEFQLYLLDALHEDTNRVNKRQSFEQNYDDTDLGASASDFNERSKLFSSSPVNDLFNLTNISVVQCSTCNTKSVRFEVVNQLSLELPTNTDCLTLKDCLEAHFSSASLEDKWDCPKCKSKQPATRSTKIWEIPKVLIVHLKRFSLIDGHYVKNDVEVTFDVAELDLAPFLHEKSTHHNAALSLYGITDHSGRLNSGHYTSSVINLISTDREWLSFDDESCIPCGTAPSPTSKRAFLLYYKQNDQQQQQQIVVCVHSSAPGQRSKQCCQCRLLTTTELNEKIAQGYEIVSVASSKFTIDYQPAFLWTLAIGTLVKQLEKKSEWQINALLLLIDHLLIGSDLTTIGRKIRMFLVDF</sequence>
<dbReference type="PANTHER" id="PTHR21646:SF91">
    <property type="entry name" value="USP DOMAIN-CONTAINING PROTEIN"/>
    <property type="match status" value="1"/>
</dbReference>
<dbReference type="Pfam" id="PF00443">
    <property type="entry name" value="UCH"/>
    <property type="match status" value="1"/>
</dbReference>
<dbReference type="PROSITE" id="PS50088">
    <property type="entry name" value="ANK_REPEAT"/>
    <property type="match status" value="2"/>
</dbReference>
<feature type="domain" description="USP" evidence="5">
    <location>
        <begin position="285"/>
        <end position="620"/>
    </location>
</feature>
<dbReference type="CDD" id="cd02674">
    <property type="entry name" value="Peptidase_C19R"/>
    <property type="match status" value="1"/>
</dbReference>
<organism evidence="6 7">
    <name type="scientific">Heterodera trifolii</name>
    <dbReference type="NCBI Taxonomy" id="157864"/>
    <lineage>
        <taxon>Eukaryota</taxon>
        <taxon>Metazoa</taxon>
        <taxon>Ecdysozoa</taxon>
        <taxon>Nematoda</taxon>
        <taxon>Chromadorea</taxon>
        <taxon>Rhabditida</taxon>
        <taxon>Tylenchina</taxon>
        <taxon>Tylenchomorpha</taxon>
        <taxon>Tylenchoidea</taxon>
        <taxon>Heteroderidae</taxon>
        <taxon>Heteroderinae</taxon>
        <taxon>Heterodera</taxon>
    </lineage>
</organism>
<dbReference type="Proteomes" id="UP001620626">
    <property type="component" value="Unassembled WGS sequence"/>
</dbReference>
<dbReference type="SUPFAM" id="SSF48403">
    <property type="entry name" value="Ankyrin repeat"/>
    <property type="match status" value="1"/>
</dbReference>
<evidence type="ECO:0000313" key="6">
    <source>
        <dbReference type="EMBL" id="KAL3100807.1"/>
    </source>
</evidence>
<dbReference type="Gene3D" id="3.90.70.10">
    <property type="entry name" value="Cysteine proteinases"/>
    <property type="match status" value="1"/>
</dbReference>
<gene>
    <name evidence="6" type="ORF">niasHT_021086</name>
</gene>
<accession>A0ABD2KCY2</accession>
<dbReference type="InterPro" id="IPR050185">
    <property type="entry name" value="Ub_carboxyl-term_hydrolase"/>
</dbReference>
<dbReference type="AlphaFoldDB" id="A0ABD2KCY2"/>
<keyword evidence="3" id="KW-0040">ANK repeat</keyword>
<evidence type="ECO:0000256" key="1">
    <source>
        <dbReference type="ARBA" id="ARBA00000707"/>
    </source>
</evidence>
<feature type="region of interest" description="Disordered" evidence="4">
    <location>
        <begin position="225"/>
        <end position="252"/>
    </location>
</feature>
<protein>
    <recommendedName>
        <fullName evidence="2">ubiquitinyl hydrolase 1</fullName>
        <ecNumber evidence="2">3.4.19.12</ecNumber>
    </recommendedName>
</protein>